<dbReference type="Gene3D" id="3.40.309.10">
    <property type="entry name" value="Aldehyde Dehydrogenase, Chain A, domain 2"/>
    <property type="match status" value="1"/>
</dbReference>
<evidence type="ECO:0000256" key="1">
    <source>
        <dbReference type="ARBA" id="ARBA00009986"/>
    </source>
</evidence>
<dbReference type="PANTHER" id="PTHR43570:SF20">
    <property type="entry name" value="ALDEHYDE DEHYDROGENASE ALDX-RELATED"/>
    <property type="match status" value="1"/>
</dbReference>
<keyword evidence="12" id="KW-1185">Reference proteome</keyword>
<gene>
    <name evidence="11" type="primary">calB_2</name>
    <name evidence="11" type="ORF">R70211_07172</name>
</gene>
<comment type="caution">
    <text evidence="11">The sequence shown here is derived from an EMBL/GenBank/DDBJ whole genome shotgun (WGS) entry which is preliminary data.</text>
</comment>
<comment type="similarity">
    <text evidence="1 4 7">Belongs to the aldehyde dehydrogenase family.</text>
</comment>
<dbReference type="AlphaFoldDB" id="A0A9N8R3E9"/>
<evidence type="ECO:0000256" key="8">
    <source>
        <dbReference type="SAM" id="Coils"/>
    </source>
</evidence>
<dbReference type="GO" id="GO:0006081">
    <property type="term" value="P:aldehyde metabolic process"/>
    <property type="evidence" value="ECO:0007669"/>
    <property type="project" value="InterPro"/>
</dbReference>
<evidence type="ECO:0000256" key="9">
    <source>
        <dbReference type="SAM" id="MobiDB-lite"/>
    </source>
</evidence>
<dbReference type="Gene3D" id="3.40.605.10">
    <property type="entry name" value="Aldehyde Dehydrogenase, Chain A, domain 1"/>
    <property type="match status" value="1"/>
</dbReference>
<protein>
    <recommendedName>
        <fullName evidence="4">Aldehyde dehydrogenase</fullName>
    </recommendedName>
</protein>
<feature type="active site" evidence="5">
    <location>
        <position position="249"/>
    </location>
</feature>
<dbReference type="InterPro" id="IPR016161">
    <property type="entry name" value="Ald_DH/histidinol_DH"/>
</dbReference>
<dbReference type="RefSeq" id="WP_201139539.1">
    <property type="nucleotide sequence ID" value="NZ_CAJNAS010000035.1"/>
</dbReference>
<dbReference type="CDD" id="cd07133">
    <property type="entry name" value="ALDH_CALDH_CalB"/>
    <property type="match status" value="1"/>
</dbReference>
<sequence length="497" mass="54508">MKDAIENLRDVLSRQREACLASPYPELSQRRRTLREVREALSRYQDQLAAAMSDDFGRRSEFECKTLDVMFPALQIDHALANLRRWMKPQRRRTDLLFRTNIAKVVYQPKGVVGVIAAWNFPIVEAMGPMIMALAAGNRVMIKMSEFSPRSTAVLREMLADIFPEDQVAVFGGGVEVAQAFASLPFDHIVFTGSPGVGKEIMRAASANLTPVTLELGGKSPAIVAPSASIAAAARSIAHGKAFNAGQACVAPDYALVPRDRIDAFVAAAVSAFQRMVPDPVHDPEYTCIASDRHAKRVHELLDDARAKGATVTSCGTGNGWRVVPMQIVTNVTPDMRIMQEELFNPILPVVACDSLDEGIRYITARPRPLALYYYGTDAGEIKRLEQDVHAGGMTVNDWAWHVFQSDLPFGGTGNSGIGSWRGPEGFRALSHGKSVLRMKPWFPIGLFRPPYGTRVQQLVSTLFLGHADPALNIPCSAGNEPRRYGSTAQDTTREST</sequence>
<dbReference type="GO" id="GO:0005737">
    <property type="term" value="C:cytoplasm"/>
    <property type="evidence" value="ECO:0007669"/>
    <property type="project" value="TreeGrafter"/>
</dbReference>
<dbReference type="PANTHER" id="PTHR43570">
    <property type="entry name" value="ALDEHYDE DEHYDROGENASE"/>
    <property type="match status" value="1"/>
</dbReference>
<dbReference type="PROSITE" id="PS00070">
    <property type="entry name" value="ALDEHYDE_DEHYDR_CYS"/>
    <property type="match status" value="1"/>
</dbReference>
<proteinExistence type="inferred from homology"/>
<keyword evidence="2 4" id="KW-0560">Oxidoreductase</keyword>
<evidence type="ECO:0000256" key="5">
    <source>
        <dbReference type="PIRSR" id="PIRSR036492-1"/>
    </source>
</evidence>
<evidence type="ECO:0000256" key="3">
    <source>
        <dbReference type="ARBA" id="ARBA00023027"/>
    </source>
</evidence>
<evidence type="ECO:0000256" key="7">
    <source>
        <dbReference type="RuleBase" id="RU003345"/>
    </source>
</evidence>
<feature type="coiled-coil region" evidence="8">
    <location>
        <begin position="27"/>
        <end position="54"/>
    </location>
</feature>
<dbReference type="InterPro" id="IPR016160">
    <property type="entry name" value="Ald_DH_CS_CYS"/>
</dbReference>
<dbReference type="Proteomes" id="UP000675121">
    <property type="component" value="Unassembled WGS sequence"/>
</dbReference>
<keyword evidence="8" id="KW-0175">Coiled coil</keyword>
<dbReference type="InterPro" id="IPR029510">
    <property type="entry name" value="Ald_DH_CS_GLU"/>
</dbReference>
<dbReference type="PROSITE" id="PS00687">
    <property type="entry name" value="ALDEHYDE_DEHYDR_GLU"/>
    <property type="match status" value="1"/>
</dbReference>
<dbReference type="SUPFAM" id="SSF53720">
    <property type="entry name" value="ALDH-like"/>
    <property type="match status" value="1"/>
</dbReference>
<evidence type="ECO:0000256" key="2">
    <source>
        <dbReference type="ARBA" id="ARBA00023002"/>
    </source>
</evidence>
<evidence type="ECO:0000256" key="6">
    <source>
        <dbReference type="PROSITE-ProRule" id="PRU10007"/>
    </source>
</evidence>
<keyword evidence="3" id="KW-0520">NAD</keyword>
<feature type="domain" description="Aldehyde dehydrogenase" evidence="10">
    <location>
        <begin position="27"/>
        <end position="436"/>
    </location>
</feature>
<feature type="active site" evidence="5 6">
    <location>
        <position position="215"/>
    </location>
</feature>
<dbReference type="EMBL" id="CAJNAS010000035">
    <property type="protein sequence ID" value="CAE6963765.1"/>
    <property type="molecule type" value="Genomic_DNA"/>
</dbReference>
<reference evidence="11" key="1">
    <citation type="submission" date="2021-02" db="EMBL/GenBank/DDBJ databases">
        <authorList>
            <person name="Vanwijnsberghe S."/>
        </authorList>
    </citation>
    <scope>NUCLEOTIDE SEQUENCE</scope>
    <source>
        <strain evidence="11">R-70211</strain>
    </source>
</reference>
<feature type="region of interest" description="Disordered" evidence="9">
    <location>
        <begin position="475"/>
        <end position="497"/>
    </location>
</feature>
<dbReference type="InterPro" id="IPR016163">
    <property type="entry name" value="Ald_DH_C"/>
</dbReference>
<evidence type="ECO:0000259" key="10">
    <source>
        <dbReference type="Pfam" id="PF00171"/>
    </source>
</evidence>
<organism evidence="11 12">
    <name type="scientific">Paraburkholderia domus</name>
    <dbReference type="NCBI Taxonomy" id="2793075"/>
    <lineage>
        <taxon>Bacteria</taxon>
        <taxon>Pseudomonadati</taxon>
        <taxon>Pseudomonadota</taxon>
        <taxon>Betaproteobacteria</taxon>
        <taxon>Burkholderiales</taxon>
        <taxon>Burkholderiaceae</taxon>
        <taxon>Paraburkholderia</taxon>
    </lineage>
</organism>
<name>A0A9N8R3E9_9BURK</name>
<dbReference type="PIRSF" id="PIRSF036492">
    <property type="entry name" value="ALDH"/>
    <property type="match status" value="1"/>
</dbReference>
<dbReference type="InterPro" id="IPR015590">
    <property type="entry name" value="Aldehyde_DH_dom"/>
</dbReference>
<dbReference type="Pfam" id="PF00171">
    <property type="entry name" value="Aldedh"/>
    <property type="match status" value="1"/>
</dbReference>
<accession>A0A9N8R3E9</accession>
<dbReference type="InterPro" id="IPR012394">
    <property type="entry name" value="Aldehyde_DH_NAD(P)"/>
</dbReference>
<evidence type="ECO:0000313" key="12">
    <source>
        <dbReference type="Proteomes" id="UP000675121"/>
    </source>
</evidence>
<evidence type="ECO:0000256" key="4">
    <source>
        <dbReference type="PIRNR" id="PIRNR036492"/>
    </source>
</evidence>
<dbReference type="GO" id="GO:0004029">
    <property type="term" value="F:aldehyde dehydrogenase (NAD+) activity"/>
    <property type="evidence" value="ECO:0007669"/>
    <property type="project" value="TreeGrafter"/>
</dbReference>
<evidence type="ECO:0000313" key="11">
    <source>
        <dbReference type="EMBL" id="CAE6963765.1"/>
    </source>
</evidence>
<dbReference type="InterPro" id="IPR016162">
    <property type="entry name" value="Ald_DH_N"/>
</dbReference>